<sequence>MNNMDGLSASTLKIRMMDQFIPVFNPFYQFSPSISYQENIHRPLIQTIPCILNSYPQIQHNDIVSVKMVSIPKIVNASKGQYIQSFYEYYQMQIVQKQLTVHVGISSTAITTYSRYLYLNIPGCVAPQQPVFIPTPLNLTKLREYTSKPFKRTSLECLITDGYDCLIHRDVDLYRLAKSTIMTQKNSDIQYLCSKDFVSSKFKLNMETDDYLLKLKTIPEFGDISQLILDHDNFTNSILKTNYAIQQELIMQYLPILPNKYKTIINQDTCVMVIQNGKYVPSSKFSSLKGLKTTSPNMLFALYQKHKEVVHFARYVNQLEYLLDNPVIEAVYLGHNWVSGIDIDYQGILEQQSFVEKESGSNYEKQVINSVCIEISQFFSSQYFVFSSNPANNDIIKDEQLKSSIDGTNRKFRLSFINNQLFLTKPLISKNKSIFGVPQVSGYLTLQLKIGDLFQQVIGIDKHTPKSYLVMDATGSVLYSGKNQETLKYAFAIKQLLLQFGYLIESIKYSTTQSVYRNCLKNNEFWDTAYQRSLNNEFIILVNSAAKSNLLLQQLDYQKSAIYERTVVFNATSQFFVSGFIMVKEFSVLNEFLVYFEDIQVTNLTQETFENIQQEEQTRYLRELPQNLTALDNIYPQLTRRDSKIPQNIQRFTPIHPNNIILKGRMIIIVTVSQFLFIGMLLQFKCDKQSVISRKYSDESSEQQNIIHISNITSQNNSRITLNYTVHAENQEFKKQLTLQQYVSRISTLFQLQRVNFIFGERNFSASDYHLLVNLFEDIENQANLFRQLQYQPIQHYYRSFTLLISQQLYSHFLMFLKNSPSWIPQSTTTFNSYQKVNHKIHYNQLRYIQSKRYVTINSRNVSQLVTRLQTAIQSSAPSRMHSKPVSRQELIEEIDELPFWFQREVDDRGNYSAFSVQCVEFCKGEVGQIELINEAILM</sequence>
<comment type="caution">
    <text evidence="1">The sequence shown here is derived from an EMBL/GenBank/DDBJ whole genome shotgun (WGS) entry which is preliminary data.</text>
</comment>
<gene>
    <name evidence="2" type="ORF">HINF_LOCUS20258</name>
    <name evidence="1" type="ORF">HINF_LOCUS63464</name>
</gene>
<name>A0AA86V0K8_9EUKA</name>
<evidence type="ECO:0000313" key="1">
    <source>
        <dbReference type="EMBL" id="CAI9975819.1"/>
    </source>
</evidence>
<evidence type="ECO:0000313" key="2">
    <source>
        <dbReference type="EMBL" id="CAL6006646.1"/>
    </source>
</evidence>
<dbReference type="EMBL" id="CATOUU010001170">
    <property type="protein sequence ID" value="CAI9975819.1"/>
    <property type="molecule type" value="Genomic_DNA"/>
</dbReference>
<evidence type="ECO:0000313" key="3">
    <source>
        <dbReference type="Proteomes" id="UP001642409"/>
    </source>
</evidence>
<reference evidence="2 3" key="2">
    <citation type="submission" date="2024-07" db="EMBL/GenBank/DDBJ databases">
        <authorList>
            <person name="Akdeniz Z."/>
        </authorList>
    </citation>
    <scope>NUCLEOTIDE SEQUENCE [LARGE SCALE GENOMIC DNA]</scope>
</reference>
<dbReference type="AlphaFoldDB" id="A0AA86V0K8"/>
<dbReference type="EMBL" id="CAXDID020000054">
    <property type="protein sequence ID" value="CAL6006646.1"/>
    <property type="molecule type" value="Genomic_DNA"/>
</dbReference>
<reference evidence="1" key="1">
    <citation type="submission" date="2023-06" db="EMBL/GenBank/DDBJ databases">
        <authorList>
            <person name="Kurt Z."/>
        </authorList>
    </citation>
    <scope>NUCLEOTIDE SEQUENCE</scope>
</reference>
<protein>
    <submittedName>
        <fullName evidence="1">Uncharacterized protein</fullName>
    </submittedName>
</protein>
<dbReference type="Proteomes" id="UP001642409">
    <property type="component" value="Unassembled WGS sequence"/>
</dbReference>
<organism evidence="1">
    <name type="scientific">Hexamita inflata</name>
    <dbReference type="NCBI Taxonomy" id="28002"/>
    <lineage>
        <taxon>Eukaryota</taxon>
        <taxon>Metamonada</taxon>
        <taxon>Diplomonadida</taxon>
        <taxon>Hexamitidae</taxon>
        <taxon>Hexamitinae</taxon>
        <taxon>Hexamita</taxon>
    </lineage>
</organism>
<keyword evidence="3" id="KW-1185">Reference proteome</keyword>
<accession>A0AA86V0K8</accession>
<proteinExistence type="predicted"/>